<dbReference type="GO" id="GO:0003964">
    <property type="term" value="F:RNA-directed DNA polymerase activity"/>
    <property type="evidence" value="ECO:0007669"/>
    <property type="project" value="UniProtKB-EC"/>
</dbReference>
<evidence type="ECO:0000313" key="8">
    <source>
        <dbReference type="Proteomes" id="UP000320475"/>
    </source>
</evidence>
<dbReference type="EMBL" id="QEAM01000574">
    <property type="protein sequence ID" value="TPX38767.1"/>
    <property type="molecule type" value="Genomic_DNA"/>
</dbReference>
<dbReference type="Proteomes" id="UP000320475">
    <property type="component" value="Unassembled WGS sequence"/>
</dbReference>
<accession>A0A507CCI9</accession>
<dbReference type="InterPro" id="IPR001584">
    <property type="entry name" value="Integrase_cat-core"/>
</dbReference>
<gene>
    <name evidence="7" type="ORF">SeLEV6574_g07646</name>
</gene>
<comment type="catalytic activity">
    <reaction evidence="3">
        <text>DNA(n) + a 2'-deoxyribonucleoside 5'-triphosphate = DNA(n+1) + diphosphate</text>
        <dbReference type="Rhea" id="RHEA:22508"/>
        <dbReference type="Rhea" id="RHEA-COMP:17339"/>
        <dbReference type="Rhea" id="RHEA-COMP:17340"/>
        <dbReference type="ChEBI" id="CHEBI:33019"/>
        <dbReference type="ChEBI" id="CHEBI:61560"/>
        <dbReference type="ChEBI" id="CHEBI:173112"/>
        <dbReference type="EC" id="2.7.7.49"/>
    </reaction>
</comment>
<feature type="domain" description="Integrase catalytic" evidence="6">
    <location>
        <begin position="179"/>
        <end position="281"/>
    </location>
</feature>
<dbReference type="PANTHER" id="PTHR42648">
    <property type="entry name" value="TRANSPOSASE, PUTATIVE-RELATED"/>
    <property type="match status" value="1"/>
</dbReference>
<dbReference type="GO" id="GO:0008233">
    <property type="term" value="F:peptidase activity"/>
    <property type="evidence" value="ECO:0007669"/>
    <property type="project" value="UniProtKB-KW"/>
</dbReference>
<dbReference type="GO" id="GO:0003887">
    <property type="term" value="F:DNA-directed DNA polymerase activity"/>
    <property type="evidence" value="ECO:0007669"/>
    <property type="project" value="UniProtKB-EC"/>
</dbReference>
<evidence type="ECO:0000313" key="7">
    <source>
        <dbReference type="EMBL" id="TPX38767.1"/>
    </source>
</evidence>
<dbReference type="GO" id="GO:0005634">
    <property type="term" value="C:nucleus"/>
    <property type="evidence" value="ECO:0007669"/>
    <property type="project" value="UniProtKB-ARBA"/>
</dbReference>
<organism evidence="7 8">
    <name type="scientific">Synchytrium endobioticum</name>
    <dbReference type="NCBI Taxonomy" id="286115"/>
    <lineage>
        <taxon>Eukaryota</taxon>
        <taxon>Fungi</taxon>
        <taxon>Fungi incertae sedis</taxon>
        <taxon>Chytridiomycota</taxon>
        <taxon>Chytridiomycota incertae sedis</taxon>
        <taxon>Chytridiomycetes</taxon>
        <taxon>Synchytriales</taxon>
        <taxon>Synchytriaceae</taxon>
        <taxon>Synchytrium</taxon>
    </lineage>
</organism>
<protein>
    <recommendedName>
        <fullName evidence="6">Integrase catalytic domain-containing protein</fullName>
    </recommendedName>
</protein>
<dbReference type="PANTHER" id="PTHR42648:SF28">
    <property type="entry name" value="TRANSPOSON-ENCODED PROTEIN WITH RIBONUCLEASE H-LIKE AND RETROVIRUS ZINC FINGER-LIKE DOMAINS"/>
    <property type="match status" value="1"/>
</dbReference>
<dbReference type="GO" id="GO:0003676">
    <property type="term" value="F:nucleic acid binding"/>
    <property type="evidence" value="ECO:0007669"/>
    <property type="project" value="InterPro"/>
</dbReference>
<comment type="catalytic activity">
    <reaction evidence="4">
        <text>DNA(n) + a 2'-deoxyribonucleoside 5'-triphosphate = DNA(n+1) + diphosphate</text>
        <dbReference type="Rhea" id="RHEA:22508"/>
        <dbReference type="Rhea" id="RHEA-COMP:17339"/>
        <dbReference type="Rhea" id="RHEA-COMP:17340"/>
        <dbReference type="ChEBI" id="CHEBI:33019"/>
        <dbReference type="ChEBI" id="CHEBI:61560"/>
        <dbReference type="ChEBI" id="CHEBI:173112"/>
        <dbReference type="EC" id="2.7.7.7"/>
    </reaction>
</comment>
<dbReference type="AlphaFoldDB" id="A0A507CCI9"/>
<sequence>MALWSDIGVEDEWGLSVTQNETIFFFLGGTGMWLLDSGASTHICCNKDLLDNVIDKSLPSVKGLGGMSHKVIGYGQITINPGLCLTDVLYSPAAAVNLISVRRLVEDHGFQVIFDKTGATVIDCHGKQVIKAKLKQKNFIVSAFPSSQVENLNHLRLGHINYERVKKVESLNLGITKSTGPTPICESCISNLVHSDICGPLPTSLNGYRYFLTFTDDYSRMSWIYPLKTKNETFNCFKVYRALVENQAERTVKILRTDRGAPYTPMQNGVAERLNRVIMYMTRALLKHSGLPVGLWVEAVITASYLQNRVPSASLDGKIPIPYYKWYGHLPSLGHLRVFGCAAFALKTGPEQGNLAPRSTNMCFLVGYGALSEDVKGYRLWDPAHRKFIISNDVEFVEELVYKDRHSDESISNLPILASNEASAETVDESKCKEGEAKGVSSQVGRSPEKVTENQMAPILR</sequence>
<proteinExistence type="predicted"/>
<feature type="compositionally biased region" description="Basic and acidic residues" evidence="5">
    <location>
        <begin position="428"/>
        <end position="437"/>
    </location>
</feature>
<keyword evidence="2" id="KW-0378">Hydrolase</keyword>
<dbReference type="InterPro" id="IPR012337">
    <property type="entry name" value="RNaseH-like_sf"/>
</dbReference>
<evidence type="ECO:0000256" key="3">
    <source>
        <dbReference type="ARBA" id="ARBA00048173"/>
    </source>
</evidence>
<dbReference type="Pfam" id="PF22936">
    <property type="entry name" value="Pol_BBD"/>
    <property type="match status" value="1"/>
</dbReference>
<comment type="caution">
    <text evidence="7">The sequence shown here is derived from an EMBL/GenBank/DDBJ whole genome shotgun (WGS) entry which is preliminary data.</text>
</comment>
<dbReference type="Pfam" id="PF00665">
    <property type="entry name" value="rve"/>
    <property type="match status" value="1"/>
</dbReference>
<evidence type="ECO:0000259" key="6">
    <source>
        <dbReference type="PROSITE" id="PS50994"/>
    </source>
</evidence>
<name>A0A507CCI9_9FUNG</name>
<evidence type="ECO:0000256" key="5">
    <source>
        <dbReference type="SAM" id="MobiDB-lite"/>
    </source>
</evidence>
<dbReference type="SUPFAM" id="SSF53098">
    <property type="entry name" value="Ribonuclease H-like"/>
    <property type="match status" value="1"/>
</dbReference>
<reference evidence="7 8" key="1">
    <citation type="journal article" date="2019" name="Sci. Rep.">
        <title>Comparative genomics of chytrid fungi reveal insights into the obligate biotrophic and pathogenic lifestyle of Synchytrium endobioticum.</title>
        <authorList>
            <person name="van de Vossenberg B.T.L.H."/>
            <person name="Warris S."/>
            <person name="Nguyen H.D.T."/>
            <person name="van Gent-Pelzer M.P.E."/>
            <person name="Joly D.L."/>
            <person name="van de Geest H.C."/>
            <person name="Bonants P.J.M."/>
            <person name="Smith D.S."/>
            <person name="Levesque C.A."/>
            <person name="van der Lee T.A.J."/>
        </authorList>
    </citation>
    <scope>NUCLEOTIDE SEQUENCE [LARGE SCALE GENOMIC DNA]</scope>
    <source>
        <strain evidence="7 8">LEV6574</strain>
    </source>
</reference>
<evidence type="ECO:0000256" key="1">
    <source>
        <dbReference type="ARBA" id="ARBA00022578"/>
    </source>
</evidence>
<dbReference type="InterPro" id="IPR054722">
    <property type="entry name" value="PolX-like_BBD"/>
</dbReference>
<dbReference type="GO" id="GO:0015074">
    <property type="term" value="P:DNA integration"/>
    <property type="evidence" value="ECO:0007669"/>
    <property type="project" value="InterPro"/>
</dbReference>
<dbReference type="OrthoDB" id="3344688at2759"/>
<keyword evidence="1" id="KW-0815">Transposition</keyword>
<dbReference type="GO" id="GO:0032196">
    <property type="term" value="P:transposition"/>
    <property type="evidence" value="ECO:0007669"/>
    <property type="project" value="UniProtKB-KW"/>
</dbReference>
<dbReference type="Pfam" id="PF25597">
    <property type="entry name" value="SH3_retrovirus"/>
    <property type="match status" value="1"/>
</dbReference>
<dbReference type="InterPro" id="IPR036397">
    <property type="entry name" value="RNaseH_sf"/>
</dbReference>
<evidence type="ECO:0000256" key="2">
    <source>
        <dbReference type="ARBA" id="ARBA00022670"/>
    </source>
</evidence>
<dbReference type="Gene3D" id="3.30.420.10">
    <property type="entry name" value="Ribonuclease H-like superfamily/Ribonuclease H"/>
    <property type="match status" value="2"/>
</dbReference>
<dbReference type="InterPro" id="IPR039537">
    <property type="entry name" value="Retrotran_Ty1/copia-like"/>
</dbReference>
<dbReference type="GO" id="GO:0006508">
    <property type="term" value="P:proteolysis"/>
    <property type="evidence" value="ECO:0007669"/>
    <property type="project" value="UniProtKB-KW"/>
</dbReference>
<evidence type="ECO:0000256" key="4">
    <source>
        <dbReference type="ARBA" id="ARBA00049244"/>
    </source>
</evidence>
<feature type="region of interest" description="Disordered" evidence="5">
    <location>
        <begin position="424"/>
        <end position="461"/>
    </location>
</feature>
<dbReference type="PROSITE" id="PS50994">
    <property type="entry name" value="INTEGRASE"/>
    <property type="match status" value="1"/>
</dbReference>
<dbReference type="VEuPathDB" id="FungiDB:SeMB42_g04387"/>
<keyword evidence="2" id="KW-0645">Protease</keyword>
<dbReference type="InterPro" id="IPR057670">
    <property type="entry name" value="SH3_retrovirus"/>
</dbReference>